<evidence type="ECO:0000313" key="1">
    <source>
        <dbReference type="EMBL" id="KAJ8635575.1"/>
    </source>
</evidence>
<keyword evidence="2" id="KW-1185">Reference proteome</keyword>
<sequence>MVLEAGREGSFLEEGFPGCVEVEEAGRYPLGGTELGQGEDPEAEPMSTQDSKLPIHHLAGEESLVGERGRGVGLKWLELLDSNNFQSEDGDIIDCVDIYKQPALDNPLLKNHTIQMIPNYVEGKTKESSSQFLQAQQLWKKSGTCPEGTVPIRRMLERDLLRSIPAQYPMEYHKKDPRSLVEFAYASIDWDWNKDQGPYESASASISVWNVHVAPNELSVSTVILMNHDDYIAAGWKISEQQYRDNHTRLSIYWTHDGAQKTGCFNLDCPAFVQIDKNIVLGGTISPVSEYNSLQYYSDIELHQDKNAGDKWWLLYNGKVVGYWPRALFPDFRAATHVEWSGQILNTAAGGRHTNTQMGSGHFAQEGQGKAAVFSKMLVKDTKHTNWAPTWAKAEATKSACYNIGDVQKSNPDPGAYFFYGGPGIGHGCG</sequence>
<accession>A0ACC2LQD2</accession>
<comment type="caution">
    <text evidence="1">The sequence shown here is derived from an EMBL/GenBank/DDBJ whole genome shotgun (WGS) entry which is preliminary data.</text>
</comment>
<proteinExistence type="predicted"/>
<dbReference type="Proteomes" id="UP001234297">
    <property type="component" value="Chromosome 3"/>
</dbReference>
<dbReference type="EMBL" id="CM056811">
    <property type="protein sequence ID" value="KAJ8635575.1"/>
    <property type="molecule type" value="Genomic_DNA"/>
</dbReference>
<reference evidence="1 2" key="1">
    <citation type="journal article" date="2022" name="Hortic Res">
        <title>A haplotype resolved chromosomal level avocado genome allows analysis of novel avocado genes.</title>
        <authorList>
            <person name="Nath O."/>
            <person name="Fletcher S.J."/>
            <person name="Hayward A."/>
            <person name="Shaw L.M."/>
            <person name="Masouleh A.K."/>
            <person name="Furtado A."/>
            <person name="Henry R.J."/>
            <person name="Mitter N."/>
        </authorList>
    </citation>
    <scope>NUCLEOTIDE SEQUENCE [LARGE SCALE GENOMIC DNA]</scope>
    <source>
        <strain evidence="2">cv. Hass</strain>
    </source>
</reference>
<name>A0ACC2LQD2_PERAE</name>
<protein>
    <submittedName>
        <fullName evidence="1">Uncharacterized protein</fullName>
    </submittedName>
</protein>
<evidence type="ECO:0000313" key="2">
    <source>
        <dbReference type="Proteomes" id="UP001234297"/>
    </source>
</evidence>
<organism evidence="1 2">
    <name type="scientific">Persea americana</name>
    <name type="common">Avocado</name>
    <dbReference type="NCBI Taxonomy" id="3435"/>
    <lineage>
        <taxon>Eukaryota</taxon>
        <taxon>Viridiplantae</taxon>
        <taxon>Streptophyta</taxon>
        <taxon>Embryophyta</taxon>
        <taxon>Tracheophyta</taxon>
        <taxon>Spermatophyta</taxon>
        <taxon>Magnoliopsida</taxon>
        <taxon>Magnoliidae</taxon>
        <taxon>Laurales</taxon>
        <taxon>Lauraceae</taxon>
        <taxon>Persea</taxon>
    </lineage>
</organism>
<gene>
    <name evidence="1" type="ORF">MRB53_009842</name>
</gene>